<dbReference type="PATRIC" id="fig|797209.4.peg.1400"/>
<dbReference type="Proteomes" id="UP000003751">
    <property type="component" value="Unassembled WGS sequence"/>
</dbReference>
<gene>
    <name evidence="3" type="ORF">SAMN05444342_0853</name>
    <name evidence="2" type="ORF">ZOD2009_07034</name>
</gene>
<keyword evidence="5" id="KW-1185">Reference proteome</keyword>
<evidence type="ECO:0000313" key="3">
    <source>
        <dbReference type="EMBL" id="SHK17891.1"/>
    </source>
</evidence>
<reference evidence="3" key="3">
    <citation type="submission" date="2016-11" db="EMBL/GenBank/DDBJ databases">
        <authorList>
            <person name="Jaros S."/>
            <person name="Januszkiewicz K."/>
            <person name="Wedrychowicz H."/>
        </authorList>
    </citation>
    <scope>NUCLEOTIDE SEQUENCE [LARGE SCALE GENOMIC DNA]</scope>
    <source>
        <strain evidence="3">DX253</strain>
    </source>
</reference>
<dbReference type="InterPro" id="IPR008972">
    <property type="entry name" value="Cupredoxin"/>
</dbReference>
<dbReference type="eggNOG" id="arCOG02921">
    <property type="taxonomic scope" value="Archaea"/>
</dbReference>
<sequence length="221" mass="23290">MTGPKLPRRRFVQALLGTTAFVGLARGQAATFELGGQLSGWLGQSPPPIEGKTNPTLQMKAGKEYVIAWENLDGHSHNIAIGDGKGNVLERTEVVDTRGENQTLEFTATPKMKTYFSEFDSETMRGELEIVQPTTTRTANNTTAGNRTTTGTTTTGTTPTTTGTTSSSSTPSATTEMTETATNSSEGTTTSTTDGGDLPGFGWLAALGSIAGLGYLLRRSE</sequence>
<reference evidence="2 4" key="1">
    <citation type="journal article" date="2014" name="ISME J.">
        <title>Trehalose/2-sulfotrehalose biosynthesis and glycine-betaine uptake are widely spread mechanisms for osmoadaptation in the Halobacteriales.</title>
        <authorList>
            <person name="Youssef N.H."/>
            <person name="Savage-Ashlock K.N."/>
            <person name="McCully A.L."/>
            <person name="Luedtke B."/>
            <person name="Shaw E.I."/>
            <person name="Hoff W.D."/>
            <person name="Elshahed M.S."/>
        </authorList>
    </citation>
    <scope>NUCLEOTIDE SEQUENCE [LARGE SCALE GENOMIC DNA]</scope>
    <source>
        <strain evidence="2 4">DX253</strain>
    </source>
</reference>
<dbReference type="EMBL" id="FRAN01000001">
    <property type="protein sequence ID" value="SHK17891.1"/>
    <property type="molecule type" value="Genomic_DNA"/>
</dbReference>
<evidence type="ECO:0000313" key="4">
    <source>
        <dbReference type="Proteomes" id="UP000003751"/>
    </source>
</evidence>
<name>E7QRI4_HALPU</name>
<dbReference type="Proteomes" id="UP000184203">
    <property type="component" value="Unassembled WGS sequence"/>
</dbReference>
<dbReference type="RefSeq" id="WP_007978339.1">
    <property type="nucleotide sequence ID" value="NZ_AEMG01000006.1"/>
</dbReference>
<dbReference type="AlphaFoldDB" id="E7QRI4"/>
<evidence type="ECO:0000256" key="1">
    <source>
        <dbReference type="SAM" id="MobiDB-lite"/>
    </source>
</evidence>
<organism evidence="2 4">
    <name type="scientific">Haladaptatus paucihalophilus DX253</name>
    <dbReference type="NCBI Taxonomy" id="797209"/>
    <lineage>
        <taxon>Archaea</taxon>
        <taxon>Methanobacteriati</taxon>
        <taxon>Methanobacteriota</taxon>
        <taxon>Stenosarchaea group</taxon>
        <taxon>Halobacteria</taxon>
        <taxon>Halobacteriales</taxon>
        <taxon>Haladaptataceae</taxon>
        <taxon>Haladaptatus</taxon>
    </lineage>
</organism>
<feature type="region of interest" description="Disordered" evidence="1">
    <location>
        <begin position="132"/>
        <end position="196"/>
    </location>
</feature>
<evidence type="ECO:0000313" key="2">
    <source>
        <dbReference type="EMBL" id="EFW92603.1"/>
    </source>
</evidence>
<reference evidence="5" key="2">
    <citation type="submission" date="2016-11" db="EMBL/GenBank/DDBJ databases">
        <authorList>
            <person name="Varghese N."/>
            <person name="Submissions S."/>
        </authorList>
    </citation>
    <scope>NUCLEOTIDE SEQUENCE [LARGE SCALE GENOMIC DNA]</scope>
    <source>
        <strain evidence="5">DX253</strain>
    </source>
</reference>
<evidence type="ECO:0000313" key="5">
    <source>
        <dbReference type="Proteomes" id="UP000184203"/>
    </source>
</evidence>
<dbReference type="Gene3D" id="2.60.40.420">
    <property type="entry name" value="Cupredoxins - blue copper proteins"/>
    <property type="match status" value="1"/>
</dbReference>
<dbReference type="OrthoDB" id="265568at2157"/>
<dbReference type="STRING" id="797209.GCA_000376445_00087"/>
<feature type="compositionally biased region" description="Low complexity" evidence="1">
    <location>
        <begin position="134"/>
        <end position="196"/>
    </location>
</feature>
<proteinExistence type="predicted"/>
<accession>E7QRI4</accession>
<protein>
    <submittedName>
        <fullName evidence="2">Blue (Type 1) copper domain protein</fullName>
    </submittedName>
</protein>
<dbReference type="EMBL" id="AEMG01000006">
    <property type="protein sequence ID" value="EFW92603.1"/>
    <property type="molecule type" value="Genomic_DNA"/>
</dbReference>